<accession>A0ABP0QBX9</accession>
<comment type="caution">
    <text evidence="1">The sequence shown here is derived from an EMBL/GenBank/DDBJ whole genome shotgun (WGS) entry which is preliminary data.</text>
</comment>
<dbReference type="EMBL" id="CAXAMN010024349">
    <property type="protein sequence ID" value="CAK9085756.1"/>
    <property type="molecule type" value="Genomic_DNA"/>
</dbReference>
<keyword evidence="2" id="KW-1185">Reference proteome</keyword>
<reference evidence="1 2" key="1">
    <citation type="submission" date="2024-02" db="EMBL/GenBank/DDBJ databases">
        <authorList>
            <person name="Chen Y."/>
            <person name="Shah S."/>
            <person name="Dougan E. K."/>
            <person name="Thang M."/>
            <person name="Chan C."/>
        </authorList>
    </citation>
    <scope>NUCLEOTIDE SEQUENCE [LARGE SCALE GENOMIC DNA]</scope>
</reference>
<organism evidence="1 2">
    <name type="scientific">Durusdinium trenchii</name>
    <dbReference type="NCBI Taxonomy" id="1381693"/>
    <lineage>
        <taxon>Eukaryota</taxon>
        <taxon>Sar</taxon>
        <taxon>Alveolata</taxon>
        <taxon>Dinophyceae</taxon>
        <taxon>Suessiales</taxon>
        <taxon>Symbiodiniaceae</taxon>
        <taxon>Durusdinium</taxon>
    </lineage>
</organism>
<proteinExistence type="predicted"/>
<evidence type="ECO:0000313" key="2">
    <source>
        <dbReference type="Proteomes" id="UP001642484"/>
    </source>
</evidence>
<protein>
    <recommendedName>
        <fullName evidence="3">Subtilisin</fullName>
    </recommendedName>
</protein>
<evidence type="ECO:0000313" key="1">
    <source>
        <dbReference type="EMBL" id="CAK9085756.1"/>
    </source>
</evidence>
<sequence length="630" mass="70188">MMEITASEKRPACPKLLECEPESKSLKTGNPGKPKLTRKGGIEFRNNSFNLPCGPQTLTQLMDWPKFIVSQVIADPGRKTRLFDVMNRGMTVHTAYSGLDAPREVLSQVTNELQRSFNLWTQVDFIHACDNASGPQAVLVSLAKQLDLSCSCVFSDIEDRLPLETVAELNALNPEKDMSYEAKAAAYKQMWQHLDDNRKTVFNPFATSQCLVHMRQCRIVGDRVSFDPDSQDTQEMSPGLAGHRPLKVHFAGTVCKGWSCAGSRAQFSHESERTHSVWLAERKARAEQGLEDICFQECTPAYAVQEKLKVPLEDTHSVHALKTCPQLQGWPTSRPRSYTVLLNNKRWVWVGPSTDLAIQQEFNELFQRSTEMTGDAFFVAPESQIRADIARRLQKRGQKSELLKLDLNMELLYSMLPPGAGQRLQQYEQLREEKQAIETGSFICDVNQWPQSGCSTCGPFFPCQLTHATCVSLNHMRPAVGLEYLLAQGFHTFPAVHGGKAALVLPILESWKTDQVIALSGNSMSLPAIGAWALYVLANIQPVQQMTIQPELSMLTKGTSQDFSSPMRLRKSTPKTVFTVSDDQDETDSCPRDLPDCADMFPGPGFDVDLAPSVPASWTLDLPLESSLSS</sequence>
<name>A0ABP0QBX9_9DINO</name>
<gene>
    <name evidence="1" type="ORF">CCMP2556_LOCUS41613</name>
</gene>
<dbReference type="Proteomes" id="UP001642484">
    <property type="component" value="Unassembled WGS sequence"/>
</dbReference>
<evidence type="ECO:0008006" key="3">
    <source>
        <dbReference type="Google" id="ProtNLM"/>
    </source>
</evidence>